<protein>
    <submittedName>
        <fullName evidence="2">3-demethylubiquinone-9 3-methyltransferase</fullName>
    </submittedName>
    <submittedName>
        <fullName evidence="3">Glyoxalase family protein</fullName>
    </submittedName>
</protein>
<evidence type="ECO:0000313" key="3">
    <source>
        <dbReference type="EMBL" id="GAP65595.1"/>
    </source>
</evidence>
<evidence type="ECO:0000259" key="1">
    <source>
        <dbReference type="Pfam" id="PF06983"/>
    </source>
</evidence>
<name>A0A0K8QKX8_9GAMM</name>
<keyword evidence="4" id="KW-1185">Reference proteome</keyword>
<dbReference type="SUPFAM" id="SSF54593">
    <property type="entry name" value="Glyoxalase/Bleomycin resistance protein/Dihydroxybiphenyl dioxygenase"/>
    <property type="match status" value="1"/>
</dbReference>
<dbReference type="GO" id="GO:0032259">
    <property type="term" value="P:methylation"/>
    <property type="evidence" value="ECO:0007669"/>
    <property type="project" value="UniProtKB-KW"/>
</dbReference>
<dbReference type="RefSeq" id="WP_062535486.1">
    <property type="nucleotide sequence ID" value="NZ_DF970162.1"/>
</dbReference>
<proteinExistence type="predicted"/>
<dbReference type="EMBL" id="DF952379">
    <property type="protein sequence ID" value="GAN44994.1"/>
    <property type="molecule type" value="Genomic_DNA"/>
</dbReference>
<dbReference type="AlphaFoldDB" id="A0A0K8QKX8"/>
<accession>A0A0K8QKX8</accession>
<dbReference type="Gene3D" id="3.10.180.10">
    <property type="entry name" value="2,3-Dihydroxybiphenyl 1,2-Dioxygenase, domain 1"/>
    <property type="match status" value="1"/>
</dbReference>
<dbReference type="PANTHER" id="PTHR33990:SF1">
    <property type="entry name" value="PROTEIN YJDN"/>
    <property type="match status" value="1"/>
</dbReference>
<feature type="domain" description="PhnB-like" evidence="1">
    <location>
        <begin position="3"/>
        <end position="130"/>
    </location>
</feature>
<evidence type="ECO:0000313" key="4">
    <source>
        <dbReference type="Proteomes" id="UP000253740"/>
    </source>
</evidence>
<dbReference type="STRING" id="1475481.GCA_000953855_00897"/>
<dbReference type="PANTHER" id="PTHR33990">
    <property type="entry name" value="PROTEIN YJDN-RELATED"/>
    <property type="match status" value="1"/>
</dbReference>
<dbReference type="Proteomes" id="UP000253740">
    <property type="component" value="Unassembled WGS sequence"/>
</dbReference>
<evidence type="ECO:0000313" key="2">
    <source>
        <dbReference type="EMBL" id="GAN44994.1"/>
    </source>
</evidence>
<keyword evidence="2" id="KW-0808">Transferase</keyword>
<dbReference type="Pfam" id="PF06983">
    <property type="entry name" value="3-dmu-9_3-mt"/>
    <property type="match status" value="1"/>
</dbReference>
<dbReference type="EMBL" id="DF970162">
    <property type="protein sequence ID" value="GAP65595.1"/>
    <property type="molecule type" value="Genomic_DNA"/>
</dbReference>
<reference evidence="3" key="2">
    <citation type="submission" date="2015-08" db="EMBL/GenBank/DDBJ databases">
        <title>Complete DNA Sequence of Pseudomonas syringae pv. actinidiae, the Causal Agent of Kiwifruit Canker Disease.</title>
        <authorList>
            <person name="Rikkerink E.H.A."/>
            <person name="Fineran P.C."/>
        </authorList>
    </citation>
    <scope>NUCLEOTIDE SEQUENCE</scope>
    <source>
        <strain evidence="3">SkMP5</strain>
    </source>
</reference>
<gene>
    <name evidence="2" type="ORF">MBSD_1532</name>
    <name evidence="3" type="ORF">MBSD_n0885</name>
</gene>
<dbReference type="OrthoDB" id="9795306at2"/>
<organism evidence="3">
    <name type="scientific">Mizugakiibacter sediminis</name>
    <dbReference type="NCBI Taxonomy" id="1475481"/>
    <lineage>
        <taxon>Bacteria</taxon>
        <taxon>Pseudomonadati</taxon>
        <taxon>Pseudomonadota</taxon>
        <taxon>Gammaproteobacteria</taxon>
        <taxon>Lysobacterales</taxon>
        <taxon>Rhodanobacteraceae</taxon>
        <taxon>Mizugakiibacter</taxon>
    </lineage>
</organism>
<keyword evidence="2" id="KW-0489">Methyltransferase</keyword>
<dbReference type="InterPro" id="IPR029068">
    <property type="entry name" value="Glyas_Bleomycin-R_OHBP_Dase"/>
</dbReference>
<reference evidence="2" key="1">
    <citation type="submission" date="2015-03" db="EMBL/GenBank/DDBJ databases">
        <title>Draft genome sequence of Mizugakiibacter sediminis skMP5.</title>
        <authorList>
            <person name="Watanabe T."/>
            <person name="Kojima H."/>
            <person name="Fukui M."/>
        </authorList>
    </citation>
    <scope>NUCLEOTIDE SEQUENCE</scope>
    <source>
        <strain evidence="2">SkMP5</strain>
    </source>
</reference>
<dbReference type="InterPro" id="IPR028973">
    <property type="entry name" value="PhnB-like"/>
</dbReference>
<dbReference type="HOGENOM" id="CLU_046006_17_1_6"/>
<dbReference type="CDD" id="cd06588">
    <property type="entry name" value="PhnB_like"/>
    <property type="match status" value="1"/>
</dbReference>
<sequence length="136" mass="14845">MQFHTYLSFDGDCEAAFTFYAGLFGGKLAALMRFGDMPGNQTAPQFRNRVMHARLELAGHVLMGTDATPDCPHGAVQGSHVVADVDTPEEAERVFAALAQGGRVDMPIQPTSWAQRYGIVVDRFGVPWMVNCNLPT</sequence>
<dbReference type="GO" id="GO:0008168">
    <property type="term" value="F:methyltransferase activity"/>
    <property type="evidence" value="ECO:0007669"/>
    <property type="project" value="UniProtKB-KW"/>
</dbReference>
<keyword evidence="2" id="KW-0830">Ubiquinone</keyword>